<evidence type="ECO:0000259" key="1">
    <source>
        <dbReference type="PROSITE" id="PS50011"/>
    </source>
</evidence>
<evidence type="ECO:0000313" key="3">
    <source>
        <dbReference type="Proteomes" id="UP001215598"/>
    </source>
</evidence>
<proteinExistence type="predicted"/>
<dbReference type="PANTHER" id="PTHR38248:SF2">
    <property type="entry name" value="FUNK1 11"/>
    <property type="match status" value="1"/>
</dbReference>
<comment type="caution">
    <text evidence="2">The sequence shown here is derived from an EMBL/GenBank/DDBJ whole genome shotgun (WGS) entry which is preliminary data.</text>
</comment>
<keyword evidence="3" id="KW-1185">Reference proteome</keyword>
<protein>
    <recommendedName>
        <fullName evidence="1">Protein kinase domain-containing protein</fullName>
    </recommendedName>
</protein>
<evidence type="ECO:0000313" key="2">
    <source>
        <dbReference type="EMBL" id="KAJ7746333.1"/>
    </source>
</evidence>
<dbReference type="InterPro" id="IPR008266">
    <property type="entry name" value="Tyr_kinase_AS"/>
</dbReference>
<dbReference type="PANTHER" id="PTHR38248">
    <property type="entry name" value="FUNK1 6"/>
    <property type="match status" value="1"/>
</dbReference>
<sequence>MPLSEIFNSTTQCWETSTEELVFTLTDRPVFSRRTIRSRGTVCWSAEYEGRQYIVKDYWRAEGRAREPESLKELVGIKGVGQMFTFNNDRESIKTQRGFEDDEVMTSDSQGTVLSRWLTRLVLPKYGETLAKVKSAHQLLCAVGDIVQGHRDSLADKGILHRDISLDNLLLSPYEDACGVVIDWDLARKMDDLIAGHATEGDSRTGTRVYQSVKVLDGSPQLGDHDHMDDLESIYYVLYAVLYGYNSRGDVGHSPSLLLWTNPRHSPDALSKLKHLFLVFPTAEP</sequence>
<dbReference type="PROSITE" id="PS50011">
    <property type="entry name" value="PROTEIN_KINASE_DOM"/>
    <property type="match status" value="1"/>
</dbReference>
<accession>A0AAD7N540</accession>
<dbReference type="InterPro" id="IPR000719">
    <property type="entry name" value="Prot_kinase_dom"/>
</dbReference>
<dbReference type="EMBL" id="JARKIB010000080">
    <property type="protein sequence ID" value="KAJ7746333.1"/>
    <property type="molecule type" value="Genomic_DNA"/>
</dbReference>
<dbReference type="InterPro" id="IPR040976">
    <property type="entry name" value="Pkinase_fungal"/>
</dbReference>
<dbReference type="Proteomes" id="UP001215598">
    <property type="component" value="Unassembled WGS sequence"/>
</dbReference>
<dbReference type="Pfam" id="PF17667">
    <property type="entry name" value="Pkinase_fungal"/>
    <property type="match status" value="1"/>
</dbReference>
<dbReference type="GO" id="GO:0004672">
    <property type="term" value="F:protein kinase activity"/>
    <property type="evidence" value="ECO:0007669"/>
    <property type="project" value="InterPro"/>
</dbReference>
<dbReference type="GO" id="GO:0005524">
    <property type="term" value="F:ATP binding"/>
    <property type="evidence" value="ECO:0007669"/>
    <property type="project" value="InterPro"/>
</dbReference>
<dbReference type="AlphaFoldDB" id="A0AAD7N540"/>
<dbReference type="Gene3D" id="1.10.510.10">
    <property type="entry name" value="Transferase(Phosphotransferase) domain 1"/>
    <property type="match status" value="1"/>
</dbReference>
<name>A0AAD7N540_9AGAR</name>
<dbReference type="PROSITE" id="PS00109">
    <property type="entry name" value="PROTEIN_KINASE_TYR"/>
    <property type="match status" value="1"/>
</dbReference>
<organism evidence="2 3">
    <name type="scientific">Mycena metata</name>
    <dbReference type="NCBI Taxonomy" id="1033252"/>
    <lineage>
        <taxon>Eukaryota</taxon>
        <taxon>Fungi</taxon>
        <taxon>Dikarya</taxon>
        <taxon>Basidiomycota</taxon>
        <taxon>Agaricomycotina</taxon>
        <taxon>Agaricomycetes</taxon>
        <taxon>Agaricomycetidae</taxon>
        <taxon>Agaricales</taxon>
        <taxon>Marasmiineae</taxon>
        <taxon>Mycenaceae</taxon>
        <taxon>Mycena</taxon>
    </lineage>
</organism>
<dbReference type="InterPro" id="IPR011009">
    <property type="entry name" value="Kinase-like_dom_sf"/>
</dbReference>
<feature type="domain" description="Protein kinase" evidence="1">
    <location>
        <begin position="1"/>
        <end position="285"/>
    </location>
</feature>
<reference evidence="2" key="1">
    <citation type="submission" date="2023-03" db="EMBL/GenBank/DDBJ databases">
        <title>Massive genome expansion in bonnet fungi (Mycena s.s.) driven by repeated elements and novel gene families across ecological guilds.</title>
        <authorList>
            <consortium name="Lawrence Berkeley National Laboratory"/>
            <person name="Harder C.B."/>
            <person name="Miyauchi S."/>
            <person name="Viragh M."/>
            <person name="Kuo A."/>
            <person name="Thoen E."/>
            <person name="Andreopoulos B."/>
            <person name="Lu D."/>
            <person name="Skrede I."/>
            <person name="Drula E."/>
            <person name="Henrissat B."/>
            <person name="Morin E."/>
            <person name="Kohler A."/>
            <person name="Barry K."/>
            <person name="LaButti K."/>
            <person name="Morin E."/>
            <person name="Salamov A."/>
            <person name="Lipzen A."/>
            <person name="Mereny Z."/>
            <person name="Hegedus B."/>
            <person name="Baldrian P."/>
            <person name="Stursova M."/>
            <person name="Weitz H."/>
            <person name="Taylor A."/>
            <person name="Grigoriev I.V."/>
            <person name="Nagy L.G."/>
            <person name="Martin F."/>
            <person name="Kauserud H."/>
        </authorList>
    </citation>
    <scope>NUCLEOTIDE SEQUENCE</scope>
    <source>
        <strain evidence="2">CBHHK182m</strain>
    </source>
</reference>
<dbReference type="SUPFAM" id="SSF56112">
    <property type="entry name" value="Protein kinase-like (PK-like)"/>
    <property type="match status" value="1"/>
</dbReference>
<gene>
    <name evidence="2" type="ORF">B0H16DRAFT_1321287</name>
</gene>